<proteinExistence type="predicted"/>
<reference evidence="1 2" key="1">
    <citation type="submission" date="2024-01" db="EMBL/GenBank/DDBJ databases">
        <title>The genomes of 5 underutilized Papilionoideae crops provide insights into root nodulation and disease resistanc.</title>
        <authorList>
            <person name="Jiang F."/>
        </authorList>
    </citation>
    <scope>NUCLEOTIDE SEQUENCE [LARGE SCALE GENOMIC DNA]</scope>
    <source>
        <strain evidence="1">LVBAO_FW01</strain>
        <tissue evidence="1">Leaves</tissue>
    </source>
</reference>
<organism evidence="1 2">
    <name type="scientific">Canavalia gladiata</name>
    <name type="common">Sword bean</name>
    <name type="synonym">Dolichos gladiatus</name>
    <dbReference type="NCBI Taxonomy" id="3824"/>
    <lineage>
        <taxon>Eukaryota</taxon>
        <taxon>Viridiplantae</taxon>
        <taxon>Streptophyta</taxon>
        <taxon>Embryophyta</taxon>
        <taxon>Tracheophyta</taxon>
        <taxon>Spermatophyta</taxon>
        <taxon>Magnoliopsida</taxon>
        <taxon>eudicotyledons</taxon>
        <taxon>Gunneridae</taxon>
        <taxon>Pentapetalae</taxon>
        <taxon>rosids</taxon>
        <taxon>fabids</taxon>
        <taxon>Fabales</taxon>
        <taxon>Fabaceae</taxon>
        <taxon>Papilionoideae</taxon>
        <taxon>50 kb inversion clade</taxon>
        <taxon>NPAAA clade</taxon>
        <taxon>indigoferoid/millettioid clade</taxon>
        <taxon>Phaseoleae</taxon>
        <taxon>Canavalia</taxon>
    </lineage>
</organism>
<gene>
    <name evidence="1" type="ORF">VNO77_19732</name>
</gene>
<accession>A0AAN9LN90</accession>
<comment type="caution">
    <text evidence="1">The sequence shown here is derived from an EMBL/GenBank/DDBJ whole genome shotgun (WGS) entry which is preliminary data.</text>
</comment>
<dbReference type="Proteomes" id="UP001367508">
    <property type="component" value="Unassembled WGS sequence"/>
</dbReference>
<evidence type="ECO:0000313" key="2">
    <source>
        <dbReference type="Proteomes" id="UP001367508"/>
    </source>
</evidence>
<protein>
    <submittedName>
        <fullName evidence="1">Uncharacterized protein</fullName>
    </submittedName>
</protein>
<dbReference type="AlphaFoldDB" id="A0AAN9LN90"/>
<keyword evidence="2" id="KW-1185">Reference proteome</keyword>
<sequence>MESNHISRMHLLRLLQRGPPMPATEDINHALVVIIGEMAESRPQGTPLLWPWIVVPPGPFVGVLPSPSLVVRLVKANLTGVNPANVELPENRLTTANGTIGDYESWDVFKGFRINLLKPRERFPFSE</sequence>
<evidence type="ECO:0000313" key="1">
    <source>
        <dbReference type="EMBL" id="KAK7339089.1"/>
    </source>
</evidence>
<dbReference type="EMBL" id="JAYMYQ010000004">
    <property type="protein sequence ID" value="KAK7339089.1"/>
    <property type="molecule type" value="Genomic_DNA"/>
</dbReference>
<name>A0AAN9LN90_CANGL</name>